<name>A0ABP8XVY1_9MICO</name>
<dbReference type="Pfam" id="PF14281">
    <property type="entry name" value="PDDEXK_4"/>
    <property type="match status" value="1"/>
</dbReference>
<dbReference type="Pfam" id="PF22553">
    <property type="entry name" value="TY-Chap2"/>
    <property type="match status" value="1"/>
</dbReference>
<proteinExistence type="predicted"/>
<dbReference type="Pfam" id="PF22552">
    <property type="entry name" value="TY-Chap3"/>
    <property type="match status" value="1"/>
</dbReference>
<gene>
    <name evidence="3" type="ORF">GCM10023198_42380</name>
</gene>
<evidence type="ECO:0000259" key="1">
    <source>
        <dbReference type="Pfam" id="PF22552"/>
    </source>
</evidence>
<comment type="caution">
    <text evidence="3">The sequence shown here is derived from an EMBL/GenBank/DDBJ whole genome shotgun (WGS) entry which is preliminary data.</text>
</comment>
<feature type="domain" description="TY-Chap N-terminal" evidence="1">
    <location>
        <begin position="278"/>
        <end position="363"/>
    </location>
</feature>
<evidence type="ECO:0000259" key="2">
    <source>
        <dbReference type="Pfam" id="PF22553"/>
    </source>
</evidence>
<organism evidence="3 4">
    <name type="scientific">Promicromonospora umidemergens</name>
    <dbReference type="NCBI Taxonomy" id="629679"/>
    <lineage>
        <taxon>Bacteria</taxon>
        <taxon>Bacillati</taxon>
        <taxon>Actinomycetota</taxon>
        <taxon>Actinomycetes</taxon>
        <taxon>Micrococcales</taxon>
        <taxon>Promicromonosporaceae</taxon>
        <taxon>Promicromonospora</taxon>
    </lineage>
</organism>
<protein>
    <recommendedName>
        <fullName evidence="5">PD-(D/E)XK nuclease superfamily protein</fullName>
    </recommendedName>
</protein>
<accession>A0ABP8XVY1</accession>
<evidence type="ECO:0000313" key="3">
    <source>
        <dbReference type="EMBL" id="GAA4714649.1"/>
    </source>
</evidence>
<feature type="domain" description="T3SS peptide-binding chaperone" evidence="2">
    <location>
        <begin position="11"/>
        <end position="232"/>
    </location>
</feature>
<dbReference type="InterPro" id="IPR054445">
    <property type="entry name" value="T3SS_chaperone_dom"/>
</dbReference>
<sequence>MTDVQDWWAHAASWAVTSELVRRHPDLQIVEVRPSGGQSDRLWVGRWLGDRDSSVFDWVWSFNRTPGGAAHLGESTTRPGTFSDTPWLDLVRAPRLRTFVDALDAAASYAPEQPGGSVSRSLTYRLVTHVVTMTMFDELPIRCRSLFLDSSDISSGLSVPDRFAAHLPDFGGFDADVPREVYEYWVLERGGEALALVHDGGRAWGPAGVVDVGVEYARRRRVADVAAALLGTSPEPVAGTGLVNDGLDSVRAAVQQVVQTHQEFGAQSFKISFESNRHPGVECYVQGQIVEPWLHLDAVSNQFLPAHAALADTQVKALEALGWGAPVPGNGNENFSLFLHLPGQLADASNAIVDALVRGYGATGRDHWSAQPAEAVTSDLLGGAARFVPDSAEHRSTPMPVEAEPISDGANLRSQSGAQVRLVAQLSDLAGRLRAEPLAAIMYGSLELFHSNLLAWFFKAFPQAAEEVFASDLPPGIQETRDVQREHRDLDLIMTFPGKERLAIENKVFSVPTVEQLDRYRHDVLDPWEAQGLGSSTAVLLSVFKPNWIDSLPGWTFLGYDELADRIEHAMARTPSSYEAETVDRYTRVIRVLAGLAEAVIVQDLGEPADLPLELETAVGDEKLAMRLRKFRAHCVAETIAAETKDHGGSAKGGFSKGQPLIEWFRNVPMNSVEIDGAVGWQMQGGDFRRALIVSSSLSGPENLDARRAFAAEHEEWFDFAPIDPIFGSEAAAVRPALPADGSPRGFNKYDPNFLYRAKKVARPTVQQLIDATHAIVKSVETS</sequence>
<dbReference type="InterPro" id="IPR054344">
    <property type="entry name" value="TY-Chap_N"/>
</dbReference>
<reference evidence="4" key="1">
    <citation type="journal article" date="2019" name="Int. J. Syst. Evol. Microbiol.">
        <title>The Global Catalogue of Microorganisms (GCM) 10K type strain sequencing project: providing services to taxonomists for standard genome sequencing and annotation.</title>
        <authorList>
            <consortium name="The Broad Institute Genomics Platform"/>
            <consortium name="The Broad Institute Genome Sequencing Center for Infectious Disease"/>
            <person name="Wu L."/>
            <person name="Ma J."/>
        </authorList>
    </citation>
    <scope>NUCLEOTIDE SEQUENCE [LARGE SCALE GENOMIC DNA]</scope>
    <source>
        <strain evidence="4">JCM 17975</strain>
    </source>
</reference>
<dbReference type="EMBL" id="BAABHM010000018">
    <property type="protein sequence ID" value="GAA4714649.1"/>
    <property type="molecule type" value="Genomic_DNA"/>
</dbReference>
<evidence type="ECO:0000313" key="4">
    <source>
        <dbReference type="Proteomes" id="UP001500843"/>
    </source>
</evidence>
<dbReference type="InterPro" id="IPR029470">
    <property type="entry name" value="PDDEXK_4"/>
</dbReference>
<keyword evidence="4" id="KW-1185">Reference proteome</keyword>
<dbReference type="Proteomes" id="UP001500843">
    <property type="component" value="Unassembled WGS sequence"/>
</dbReference>
<dbReference type="RefSeq" id="WP_253873686.1">
    <property type="nucleotide sequence ID" value="NZ_BAABHM010000018.1"/>
</dbReference>
<evidence type="ECO:0008006" key="5">
    <source>
        <dbReference type="Google" id="ProtNLM"/>
    </source>
</evidence>